<dbReference type="GO" id="GO:0016281">
    <property type="term" value="C:eukaryotic translation initiation factor 4F complex"/>
    <property type="evidence" value="ECO:0007669"/>
    <property type="project" value="TreeGrafter"/>
</dbReference>
<organism evidence="7 8">
    <name type="scientific">Novymonas esmeraldas</name>
    <dbReference type="NCBI Taxonomy" id="1808958"/>
    <lineage>
        <taxon>Eukaryota</taxon>
        <taxon>Discoba</taxon>
        <taxon>Euglenozoa</taxon>
        <taxon>Kinetoplastea</taxon>
        <taxon>Metakinetoplastina</taxon>
        <taxon>Trypanosomatida</taxon>
        <taxon>Trypanosomatidae</taxon>
        <taxon>Novymonas</taxon>
    </lineage>
</organism>
<evidence type="ECO:0000313" key="7">
    <source>
        <dbReference type="EMBL" id="KAK7194989.1"/>
    </source>
</evidence>
<dbReference type="PANTHER" id="PTHR23253:SF9">
    <property type="entry name" value="EUKARYOTIC TRANSLATION INITIATION FACTOR 4 GAMMA 2"/>
    <property type="match status" value="1"/>
</dbReference>
<dbReference type="Proteomes" id="UP001430356">
    <property type="component" value="Unassembled WGS sequence"/>
</dbReference>
<name>A0AAW0ENN9_9TRYP</name>
<dbReference type="GO" id="GO:0003743">
    <property type="term" value="F:translation initiation factor activity"/>
    <property type="evidence" value="ECO:0007669"/>
    <property type="project" value="UniProtKB-KW"/>
</dbReference>
<dbReference type="SMART" id="SM00543">
    <property type="entry name" value="MIF4G"/>
    <property type="match status" value="1"/>
</dbReference>
<accession>A0AAW0ENN9</accession>
<evidence type="ECO:0000256" key="4">
    <source>
        <dbReference type="SAM" id="MobiDB-lite"/>
    </source>
</evidence>
<feature type="compositionally biased region" description="Pro residues" evidence="4">
    <location>
        <begin position="378"/>
        <end position="387"/>
    </location>
</feature>
<gene>
    <name evidence="7" type="ORF">NESM_000421500</name>
</gene>
<dbReference type="GO" id="GO:0003729">
    <property type="term" value="F:mRNA binding"/>
    <property type="evidence" value="ECO:0007669"/>
    <property type="project" value="TreeGrafter"/>
</dbReference>
<evidence type="ECO:0000256" key="3">
    <source>
        <dbReference type="ARBA" id="ARBA00022917"/>
    </source>
</evidence>
<evidence type="ECO:0000313" key="8">
    <source>
        <dbReference type="Proteomes" id="UP001430356"/>
    </source>
</evidence>
<evidence type="ECO:0000256" key="5">
    <source>
        <dbReference type="SAM" id="Phobius"/>
    </source>
</evidence>
<keyword evidence="5" id="KW-0812">Transmembrane</keyword>
<reference evidence="7 8" key="1">
    <citation type="journal article" date="2021" name="MBio">
        <title>A New Model Trypanosomatid, Novymonas esmeraldas: Genomic Perception of Its 'Candidatus Pandoraea novymonadis' Endosymbiont.</title>
        <authorList>
            <person name="Zakharova A."/>
            <person name="Saura A."/>
            <person name="Butenko A."/>
            <person name="Podesvova L."/>
            <person name="Warmusova S."/>
            <person name="Kostygov A.Y."/>
            <person name="Nenarokova A."/>
            <person name="Lukes J."/>
            <person name="Opperdoes F.R."/>
            <person name="Yurchenko V."/>
        </authorList>
    </citation>
    <scope>NUCLEOTIDE SEQUENCE [LARGE SCALE GENOMIC DNA]</scope>
    <source>
        <strain evidence="7 8">E262AT.01</strain>
    </source>
</reference>
<comment type="caution">
    <text evidence="7">The sequence shown here is derived from an EMBL/GenBank/DDBJ whole genome shotgun (WGS) entry which is preliminary data.</text>
</comment>
<sequence length="654" mass="72445">MQFTVEQIRSVRGSYTEPPYPGFSLDEVIRRSGLAQTKLVRGENAWVMKGAVQSTEEWVCRLLRGTLNKLTEKNKNIMVDQLLRKELFVSPEMIDVVVSMIFKKAIEEPENGRLYAGVCLSLARYESNVVRELNKGEKAHSELRNSIVKEAQLEFRLVPEDPERLADMSPEEIEMDRSNMMRRKRSNMRFIGELFLCTALSYNSVAALLTLTMRHVGGTDFPSSDSIELFAALLETVGEQFDKNPKKTLDKWFTELESIRKRADNPYPPRIRFMIMDLLDLRQRGWKARNASAKAAAPLSSHKDRKAAANTTTAAAAAAAAAPPPPRRGGGRDFDPAGAPASTQRSWRDGAPSSSGPMSMAGKGLHGRGTFHSGASASPPPPPPPPLSSASFSTGPAVAAFRDRAVEDVAPEVPLVKFELRVSTMLHEWVADRTNDIILGWVDQFNTCDRIFESETELCVAVAQTVIHSACTTTRKDAQREAFSFLVVGLFMIDSEVLDGFASALAAAIEDGVLEDVPKFGERFMNMLRLTSTEQETRADVYFDAANVLRQTYERLESPDAAVVDTLMAIWDYVEQPPTGEEVQISLSLDVVFSLCSSAEAQDGVERLLSRLLHSMVCMQLITAEVLEAFLELTEGGVCEKVIQDYKTRFPTAV</sequence>
<keyword evidence="3" id="KW-0648">Protein biosynthesis</keyword>
<protein>
    <submittedName>
        <fullName evidence="7">Eukaryotic translation initiation factor 4 gamma</fullName>
    </submittedName>
</protein>
<dbReference type="Gene3D" id="1.25.40.180">
    <property type="match status" value="1"/>
</dbReference>
<dbReference type="AlphaFoldDB" id="A0AAW0ENN9"/>
<dbReference type="Pfam" id="PF02854">
    <property type="entry name" value="MIF4G"/>
    <property type="match status" value="1"/>
</dbReference>
<feature type="transmembrane region" description="Helical" evidence="5">
    <location>
        <begin position="190"/>
        <end position="213"/>
    </location>
</feature>
<keyword evidence="5" id="KW-0472">Membrane</keyword>
<dbReference type="InterPro" id="IPR016024">
    <property type="entry name" value="ARM-type_fold"/>
</dbReference>
<feature type="compositionally biased region" description="Low complexity" evidence="4">
    <location>
        <begin position="308"/>
        <end position="321"/>
    </location>
</feature>
<evidence type="ECO:0000259" key="6">
    <source>
        <dbReference type="SMART" id="SM00543"/>
    </source>
</evidence>
<proteinExistence type="inferred from homology"/>
<keyword evidence="2 7" id="KW-0396">Initiation factor</keyword>
<dbReference type="EMBL" id="JAECZO010000045">
    <property type="protein sequence ID" value="KAK7194989.1"/>
    <property type="molecule type" value="Genomic_DNA"/>
</dbReference>
<dbReference type="PANTHER" id="PTHR23253">
    <property type="entry name" value="EUKARYOTIC TRANSLATION INITIATION FACTOR 4 GAMMA"/>
    <property type="match status" value="1"/>
</dbReference>
<evidence type="ECO:0000256" key="2">
    <source>
        <dbReference type="ARBA" id="ARBA00022540"/>
    </source>
</evidence>
<keyword evidence="8" id="KW-1185">Reference proteome</keyword>
<keyword evidence="5" id="KW-1133">Transmembrane helix</keyword>
<feature type="domain" description="MIF4G" evidence="6">
    <location>
        <begin position="60"/>
        <end position="285"/>
    </location>
</feature>
<feature type="region of interest" description="Disordered" evidence="4">
    <location>
        <begin position="293"/>
        <end position="393"/>
    </location>
</feature>
<dbReference type="InterPro" id="IPR003890">
    <property type="entry name" value="MIF4G-like_typ-3"/>
</dbReference>
<dbReference type="SUPFAM" id="SSF48371">
    <property type="entry name" value="ARM repeat"/>
    <property type="match status" value="1"/>
</dbReference>
<comment type="similarity">
    <text evidence="1">Belongs to the eukaryotic initiation factor 4G family.</text>
</comment>
<evidence type="ECO:0000256" key="1">
    <source>
        <dbReference type="ARBA" id="ARBA00005775"/>
    </source>
</evidence>